<feature type="transmembrane region" description="Helical" evidence="1">
    <location>
        <begin position="84"/>
        <end position="105"/>
    </location>
</feature>
<feature type="transmembrane region" description="Helical" evidence="1">
    <location>
        <begin position="152"/>
        <end position="181"/>
    </location>
</feature>
<organism evidence="2">
    <name type="scientific">Pseudomonas solani</name>
    <dbReference type="NCBI Taxonomy" id="2731552"/>
    <lineage>
        <taxon>Bacteria</taxon>
        <taxon>Pseudomonadati</taxon>
        <taxon>Pseudomonadota</taxon>
        <taxon>Gammaproteobacteria</taxon>
        <taxon>Pseudomonadales</taxon>
        <taxon>Pseudomonadaceae</taxon>
        <taxon>Pseudomonas</taxon>
    </lineage>
</organism>
<evidence type="ECO:0000256" key="1">
    <source>
        <dbReference type="SAM" id="Phobius"/>
    </source>
</evidence>
<keyword evidence="1" id="KW-0472">Membrane</keyword>
<feature type="transmembrane region" description="Helical" evidence="1">
    <location>
        <begin position="278"/>
        <end position="306"/>
    </location>
</feature>
<sequence>MQESINKVFFKILFCFSLFVCWVQVSLSGKGFLPVAGEGEAIDGYTSQVLYVREILDLGGNILDQPPLIWIHLIRSGLFYYFDFLSYIGGAWLVAFGVALFFIPIMRLFVHARFSYLSILLPVLIALVSYRAVFVALSVGYIFLYFLCSRRAIYLICSFVFLNLSSASVLIGILVVCIYAFRFSAWNWRLGAFLISLILSFVVSLQDKIVGFMSASIGYQPTVSIGGGGLLGVLTRNTIFTSFYEGDYIRGGVYLAFLFAALLIILLSLCVREFRGYGLLFFAGLPAFFLEGLGVVALIVPLFMFICQVPLAVRAECYPPTRAWYKERV</sequence>
<keyword evidence="1" id="KW-1133">Transmembrane helix</keyword>
<proteinExistence type="predicted"/>
<protein>
    <recommendedName>
        <fullName evidence="3">Glycosyltransferase RgtA/B/C/D-like domain-containing protein</fullName>
    </recommendedName>
</protein>
<dbReference type="AlphaFoldDB" id="A0AAU7Y7Q1"/>
<evidence type="ECO:0000313" key="2">
    <source>
        <dbReference type="EMBL" id="XBY65925.1"/>
    </source>
</evidence>
<keyword evidence="1" id="KW-0812">Transmembrane</keyword>
<reference evidence="2" key="1">
    <citation type="submission" date="2023-08" db="EMBL/GenBank/DDBJ databases">
        <title>Increased levels of nutrients transform a symbiont into a lethal pathobiont.</title>
        <authorList>
            <person name="Lachnit T."/>
            <person name="Ulrich L."/>
            <person name="Willmer F.M."/>
            <person name="Hasenbein T."/>
            <person name="Steiner L.X."/>
            <person name="Wolters M."/>
            <person name="Herbst E.M."/>
            <person name="Deines P."/>
        </authorList>
    </citation>
    <scope>NUCLEOTIDE SEQUENCE</scope>
    <source>
        <strain evidence="2">T3</strain>
    </source>
</reference>
<dbReference type="RefSeq" id="WP_350448096.1">
    <property type="nucleotide sequence ID" value="NZ_CP158373.1"/>
</dbReference>
<accession>A0AAU7Y7Q1</accession>
<feature type="transmembrane region" description="Helical" evidence="1">
    <location>
        <begin position="188"/>
        <end position="206"/>
    </location>
</feature>
<evidence type="ECO:0008006" key="3">
    <source>
        <dbReference type="Google" id="ProtNLM"/>
    </source>
</evidence>
<dbReference type="EMBL" id="CP158373">
    <property type="protein sequence ID" value="XBY65925.1"/>
    <property type="molecule type" value="Genomic_DNA"/>
</dbReference>
<feature type="transmembrane region" description="Helical" evidence="1">
    <location>
        <begin position="117"/>
        <end position="146"/>
    </location>
</feature>
<name>A0AAU7Y7Q1_9PSED</name>
<feature type="transmembrane region" description="Helical" evidence="1">
    <location>
        <begin position="252"/>
        <end position="271"/>
    </location>
</feature>
<gene>
    <name evidence="2" type="ORF">ABS648_09215</name>
</gene>